<dbReference type="Proteomes" id="UP001314262">
    <property type="component" value="Unassembled WGS sequence"/>
</dbReference>
<accession>A0ABM9MNQ9</accession>
<proteinExistence type="predicted"/>
<keyword evidence="2" id="KW-1185">Reference proteome</keyword>
<dbReference type="EMBL" id="CAUZLT010000001">
    <property type="protein sequence ID" value="CAK1228223.1"/>
    <property type="molecule type" value="Genomic_DNA"/>
</dbReference>
<name>A0ABM9MNQ9_9LACO</name>
<evidence type="ECO:0000313" key="1">
    <source>
        <dbReference type="EMBL" id="CAK1228223.1"/>
    </source>
</evidence>
<organism evidence="1 2">
    <name type="scientific">Fructobacillus tropaeoli</name>
    <dbReference type="NCBI Taxonomy" id="709323"/>
    <lineage>
        <taxon>Bacteria</taxon>
        <taxon>Bacillati</taxon>
        <taxon>Bacillota</taxon>
        <taxon>Bacilli</taxon>
        <taxon>Lactobacillales</taxon>
        <taxon>Lactobacillaceae</taxon>
        <taxon>Fructobacillus</taxon>
    </lineage>
</organism>
<protein>
    <submittedName>
        <fullName evidence="1">Uncharacterized protein</fullName>
    </submittedName>
</protein>
<reference evidence="1 2" key="1">
    <citation type="submission" date="2023-10" db="EMBL/GenBank/DDBJ databases">
        <authorList>
            <person name="Botero Cardona J."/>
        </authorList>
    </citation>
    <scope>NUCLEOTIDE SEQUENCE [LARGE SCALE GENOMIC DNA]</scope>
    <source>
        <strain evidence="1 2">R-53137</strain>
    </source>
</reference>
<gene>
    <name evidence="1" type="ORF">R53137_KAKDMLNK_00222</name>
</gene>
<evidence type="ECO:0000313" key="2">
    <source>
        <dbReference type="Proteomes" id="UP001314262"/>
    </source>
</evidence>
<dbReference type="NCBIfam" id="NF047561">
    <property type="entry name" value="orf58_phage_fam"/>
    <property type="match status" value="1"/>
</dbReference>
<comment type="caution">
    <text evidence="1">The sequence shown here is derived from an EMBL/GenBank/DDBJ whole genome shotgun (WGS) entry which is preliminary data.</text>
</comment>
<sequence length="283" mass="31520">MANEQFGFNVKLTVNTGDGILTIDSDNFEIHFNVEFSDDPTPSQTNIQIYNQNQTTINRFKKDQQITLSAGFSGDTGVISNGKIKYIHPPVSEGGDNMLELVCFDGTDYSHDNREFTDEKENVKSNQIQVSFTAGVTARYVLETLSRAANIGLQIVSLRNDKTYDEAYSASGKPIDCLEEAAKFAESSLYYRRGELIVRDINAGYDESFTLSAISGLLSTPSREEDDDWEGYSVQSIFNHRFATASIIDISSRYVKGRFRVKSGNHSFDGVSAETNLEVQEEA</sequence>
<dbReference type="RefSeq" id="WP_338348884.1">
    <property type="nucleotide sequence ID" value="NZ_CAUZLQ010000002.1"/>
</dbReference>